<protein>
    <submittedName>
        <fullName evidence="1">TIGR02444 family protein</fullName>
    </submittedName>
</protein>
<dbReference type="Pfam" id="PF09523">
    <property type="entry name" value="DUF2390"/>
    <property type="match status" value="1"/>
</dbReference>
<evidence type="ECO:0000313" key="1">
    <source>
        <dbReference type="EMBL" id="MBW2941289.1"/>
    </source>
</evidence>
<reference evidence="1" key="1">
    <citation type="submission" date="2021-07" db="EMBL/GenBank/DDBJ databases">
        <title>Zhongshania sp. CAU 1632 isolated from seawater.</title>
        <authorList>
            <person name="Kim W."/>
        </authorList>
    </citation>
    <scope>NUCLEOTIDE SEQUENCE</scope>
    <source>
        <strain evidence="1">CAU 1632</strain>
    </source>
</reference>
<dbReference type="EMBL" id="JAHWDQ010000002">
    <property type="protein sequence ID" value="MBW2941289.1"/>
    <property type="molecule type" value="Genomic_DNA"/>
</dbReference>
<sequence>MNEKCNAGENSPKKTQSTLWEFALAAYAEPIIQRHCHYLQDHYQMDVNILLAAGFCGREGRRWTSSLCGELIDLAAPIRERYVLPLRALRREAEANAGLYGALKAAEIEAERVEIDALCHHVAIKTAASEGDAPYLDNILTYAALVKGVSQYDLAPKFKEIAEKFADIP</sequence>
<dbReference type="InterPro" id="IPR012659">
    <property type="entry name" value="CHP02444"/>
</dbReference>
<dbReference type="Proteomes" id="UP001166291">
    <property type="component" value="Unassembled WGS sequence"/>
</dbReference>
<keyword evidence="2" id="KW-1185">Reference proteome</keyword>
<organism evidence="1 2">
    <name type="scientific">Zhongshania aquimaris</name>
    <dbReference type="NCBI Taxonomy" id="2857107"/>
    <lineage>
        <taxon>Bacteria</taxon>
        <taxon>Pseudomonadati</taxon>
        <taxon>Pseudomonadota</taxon>
        <taxon>Gammaproteobacteria</taxon>
        <taxon>Cellvibrionales</taxon>
        <taxon>Spongiibacteraceae</taxon>
        <taxon>Zhongshania</taxon>
    </lineage>
</organism>
<evidence type="ECO:0000313" key="2">
    <source>
        <dbReference type="Proteomes" id="UP001166291"/>
    </source>
</evidence>
<comment type="caution">
    <text evidence="1">The sequence shown here is derived from an EMBL/GenBank/DDBJ whole genome shotgun (WGS) entry which is preliminary data.</text>
</comment>
<gene>
    <name evidence="1" type="ORF">KXJ70_10890</name>
</gene>
<proteinExistence type="predicted"/>
<name>A0ABS6VSI0_9GAMM</name>
<accession>A0ABS6VSI0</accession>
<dbReference type="RefSeq" id="WP_219043529.1">
    <property type="nucleotide sequence ID" value="NZ_JAHWDQ010000002.1"/>
</dbReference>
<dbReference type="NCBIfam" id="TIGR02444">
    <property type="entry name" value="TIGR02444 family protein"/>
    <property type="match status" value="1"/>
</dbReference>